<accession>A0A7K0I6A6</accession>
<dbReference type="EMBL" id="WKNE01000256">
    <property type="protein sequence ID" value="MRZ57931.1"/>
    <property type="molecule type" value="Genomic_DNA"/>
</dbReference>
<dbReference type="Gene3D" id="3.30.830.10">
    <property type="entry name" value="Metalloenzyme, LuxS/M16 peptidase-like"/>
    <property type="match status" value="1"/>
</dbReference>
<name>A0A7K0I6A6_PARDI</name>
<protein>
    <submittedName>
        <fullName evidence="1">Insulinase family protein</fullName>
    </submittedName>
</protein>
<dbReference type="Proteomes" id="UP000432516">
    <property type="component" value="Unassembled WGS sequence"/>
</dbReference>
<organism evidence="1 2">
    <name type="scientific">Parabacteroides distasonis</name>
    <dbReference type="NCBI Taxonomy" id="823"/>
    <lineage>
        <taxon>Bacteria</taxon>
        <taxon>Pseudomonadati</taxon>
        <taxon>Bacteroidota</taxon>
        <taxon>Bacteroidia</taxon>
        <taxon>Bacteroidales</taxon>
        <taxon>Tannerellaceae</taxon>
        <taxon>Parabacteroides</taxon>
    </lineage>
</organism>
<dbReference type="InterPro" id="IPR011249">
    <property type="entry name" value="Metalloenz_LuxS/M16"/>
</dbReference>
<proteinExistence type="predicted"/>
<dbReference type="SUPFAM" id="SSF63411">
    <property type="entry name" value="LuxS/MPP-like metallohydrolase"/>
    <property type="match status" value="1"/>
</dbReference>
<gene>
    <name evidence="1" type="ORF">GKD68_25050</name>
</gene>
<sequence>REYRSMAYTADGGEITPPLANKNAYFEGYIGTQADKTIDAIDVFMNLLTEMPEYADRISGIKDYLREGLQTAKPDFRSRSQVYEAWKRLGYTEDPAKTQLPKIQNLSFEDVVKFYQQNVKGRPVAIGIIGDPKRINLDELSKYGKVIRINKNKLFSSK</sequence>
<dbReference type="AlphaFoldDB" id="A0A7K0I6A6"/>
<evidence type="ECO:0000313" key="2">
    <source>
        <dbReference type="Proteomes" id="UP000432516"/>
    </source>
</evidence>
<dbReference type="GO" id="GO:0046872">
    <property type="term" value="F:metal ion binding"/>
    <property type="evidence" value="ECO:0007669"/>
    <property type="project" value="InterPro"/>
</dbReference>
<reference evidence="1 2" key="1">
    <citation type="journal article" date="2019" name="Nat. Med.">
        <title>A library of human gut bacterial isolates paired with longitudinal multiomics data enables mechanistic microbiome research.</title>
        <authorList>
            <person name="Poyet M."/>
            <person name="Groussin M."/>
            <person name="Gibbons S.M."/>
            <person name="Avila-Pacheco J."/>
            <person name="Jiang X."/>
            <person name="Kearney S.M."/>
            <person name="Perrotta A.R."/>
            <person name="Berdy B."/>
            <person name="Zhao S."/>
            <person name="Lieberman T.D."/>
            <person name="Swanson P.K."/>
            <person name="Smith M."/>
            <person name="Roesemann S."/>
            <person name="Alexander J.E."/>
            <person name="Rich S.A."/>
            <person name="Livny J."/>
            <person name="Vlamakis H."/>
            <person name="Clish C."/>
            <person name="Bullock K."/>
            <person name="Deik A."/>
            <person name="Scott J."/>
            <person name="Pierce K.A."/>
            <person name="Xavier R.J."/>
            <person name="Alm E.J."/>
        </authorList>
    </citation>
    <scope>NUCLEOTIDE SEQUENCE [LARGE SCALE GENOMIC DNA]</scope>
    <source>
        <strain evidence="1 2">BIOML-A2</strain>
    </source>
</reference>
<evidence type="ECO:0000313" key="1">
    <source>
        <dbReference type="EMBL" id="MRZ57931.1"/>
    </source>
</evidence>
<comment type="caution">
    <text evidence="1">The sequence shown here is derived from an EMBL/GenBank/DDBJ whole genome shotgun (WGS) entry which is preliminary data.</text>
</comment>
<feature type="non-terminal residue" evidence="1">
    <location>
        <position position="1"/>
    </location>
</feature>